<dbReference type="SUPFAM" id="SSF89957">
    <property type="entry name" value="MTH1187/YkoF-like"/>
    <property type="match status" value="1"/>
</dbReference>
<evidence type="ECO:0000313" key="4">
    <source>
        <dbReference type="Proteomes" id="UP000654075"/>
    </source>
</evidence>
<accession>A0A813FK31</accession>
<dbReference type="EMBL" id="CAJNNV010024865">
    <property type="protein sequence ID" value="CAE8610918.1"/>
    <property type="molecule type" value="Genomic_DNA"/>
</dbReference>
<dbReference type="Gene3D" id="3.30.70.930">
    <property type="match status" value="1"/>
</dbReference>
<name>A0A813FK31_POLGL</name>
<feature type="domain" description="Thiamine-binding protein" evidence="2">
    <location>
        <begin position="1"/>
        <end position="58"/>
    </location>
</feature>
<feature type="non-terminal residue" evidence="3">
    <location>
        <position position="67"/>
    </location>
</feature>
<dbReference type="AlphaFoldDB" id="A0A813FK31"/>
<evidence type="ECO:0000256" key="1">
    <source>
        <dbReference type="ARBA" id="ARBA00010272"/>
    </source>
</evidence>
<keyword evidence="4" id="KW-1185">Reference proteome</keyword>
<evidence type="ECO:0000313" key="3">
    <source>
        <dbReference type="EMBL" id="CAE8610918.1"/>
    </source>
</evidence>
<dbReference type="NCBIfam" id="TIGR00106">
    <property type="entry name" value="MTH1187 family thiamine-binding protein"/>
    <property type="match status" value="1"/>
</dbReference>
<organism evidence="3 4">
    <name type="scientific">Polarella glacialis</name>
    <name type="common">Dinoflagellate</name>
    <dbReference type="NCBI Taxonomy" id="89957"/>
    <lineage>
        <taxon>Eukaryota</taxon>
        <taxon>Sar</taxon>
        <taxon>Alveolata</taxon>
        <taxon>Dinophyceae</taxon>
        <taxon>Suessiales</taxon>
        <taxon>Suessiaceae</taxon>
        <taxon>Polarella</taxon>
    </lineage>
</organism>
<gene>
    <name evidence="3" type="ORF">PGLA1383_LOCUS28728</name>
</gene>
<dbReference type="GO" id="GO:0005829">
    <property type="term" value="C:cytosol"/>
    <property type="evidence" value="ECO:0007669"/>
    <property type="project" value="TreeGrafter"/>
</dbReference>
<dbReference type="Proteomes" id="UP000654075">
    <property type="component" value="Unassembled WGS sequence"/>
</dbReference>
<protein>
    <recommendedName>
        <fullName evidence="2">Thiamine-binding protein domain-containing protein</fullName>
    </recommendedName>
</protein>
<dbReference type="InterPro" id="IPR002767">
    <property type="entry name" value="Thiamine_BP"/>
</dbReference>
<dbReference type="PANTHER" id="PTHR33777:SF1">
    <property type="entry name" value="UPF0045 PROTEIN ECM15"/>
    <property type="match status" value="1"/>
</dbReference>
<dbReference type="InterPro" id="IPR051614">
    <property type="entry name" value="UPF0045_domain"/>
</dbReference>
<comment type="caution">
    <text evidence="3">The sequence shown here is derived from an EMBL/GenBank/DDBJ whole genome shotgun (WGS) entry which is preliminary data.</text>
</comment>
<dbReference type="Pfam" id="PF01910">
    <property type="entry name" value="Thiamine_BP"/>
    <property type="match status" value="1"/>
</dbReference>
<dbReference type="InterPro" id="IPR029756">
    <property type="entry name" value="MTH1187/YkoF-like"/>
</dbReference>
<proteinExistence type="inferred from homology"/>
<dbReference type="OrthoDB" id="448810at2759"/>
<dbReference type="PANTHER" id="PTHR33777">
    <property type="entry name" value="UPF0045 PROTEIN ECM15"/>
    <property type="match status" value="1"/>
</dbReference>
<reference evidence="3" key="1">
    <citation type="submission" date="2021-02" db="EMBL/GenBank/DDBJ databases">
        <authorList>
            <person name="Dougan E. K."/>
            <person name="Rhodes N."/>
            <person name="Thang M."/>
            <person name="Chan C."/>
        </authorList>
    </citation>
    <scope>NUCLEOTIDE SEQUENCE</scope>
</reference>
<evidence type="ECO:0000259" key="2">
    <source>
        <dbReference type="Pfam" id="PF01910"/>
    </source>
</evidence>
<sequence length="67" mass="7247">HAYGTNISGSWDDVMGALREAHELLHDKLGVVRITSSIRMGTRTDKSQSMEDKVAAVEQGLAKPHGS</sequence>
<comment type="similarity">
    <text evidence="1">Belongs to the UPF0045 family.</text>
</comment>